<comment type="caution">
    <text evidence="1">The sequence shown here is derived from an EMBL/GenBank/DDBJ whole genome shotgun (WGS) entry which is preliminary data.</text>
</comment>
<evidence type="ECO:0000313" key="2">
    <source>
        <dbReference type="Proteomes" id="UP001466933"/>
    </source>
</evidence>
<dbReference type="RefSeq" id="WP_343493537.1">
    <property type="nucleotide sequence ID" value="NZ_JBCPYA010000009.1"/>
</dbReference>
<protein>
    <submittedName>
        <fullName evidence="1">Uncharacterized protein</fullName>
    </submittedName>
</protein>
<sequence>MFISTSFLFVIVVNRPARDMPPAAWPGAASDEAELHLRKRRATCPGVTAGVDARRAARNPASVGAIASPRPESVSAAAGSGRAVEAMPMA</sequence>
<proteinExistence type="predicted"/>
<dbReference type="EMBL" id="JBCPYA010000009">
    <property type="protein sequence ID" value="MEN2472659.1"/>
    <property type="molecule type" value="Genomic_DNA"/>
</dbReference>
<name>A0ABU9WKS8_9BURK</name>
<reference evidence="1 2" key="1">
    <citation type="submission" date="2024-05" db="EMBL/GenBank/DDBJ databases">
        <title>Burkholderia sp. Nov. a novel bacteria isolated from rhizosphere soil of Camellia sinensis.</title>
        <authorList>
            <person name="Dong Y."/>
        </authorList>
    </citation>
    <scope>NUCLEOTIDE SEQUENCE [LARGE SCALE GENOMIC DNA]</scope>
    <source>
        <strain evidence="1 2">GS2Y</strain>
    </source>
</reference>
<accession>A0ABU9WKS8</accession>
<keyword evidence="2" id="KW-1185">Reference proteome</keyword>
<organism evidence="1 2">
    <name type="scientific">Burkholderia theae</name>
    <dbReference type="NCBI Taxonomy" id="3143496"/>
    <lineage>
        <taxon>Bacteria</taxon>
        <taxon>Pseudomonadati</taxon>
        <taxon>Pseudomonadota</taxon>
        <taxon>Betaproteobacteria</taxon>
        <taxon>Burkholderiales</taxon>
        <taxon>Burkholderiaceae</taxon>
        <taxon>Burkholderia</taxon>
    </lineage>
</organism>
<gene>
    <name evidence="1" type="ORF">VOI36_22375</name>
</gene>
<evidence type="ECO:0000313" key="1">
    <source>
        <dbReference type="EMBL" id="MEN2472659.1"/>
    </source>
</evidence>
<dbReference type="Proteomes" id="UP001466933">
    <property type="component" value="Unassembled WGS sequence"/>
</dbReference>